<dbReference type="InterPro" id="IPR036165">
    <property type="entry name" value="YefM-like_sf"/>
</dbReference>
<dbReference type="NCBIfam" id="TIGR01552">
    <property type="entry name" value="phd_fam"/>
    <property type="match status" value="1"/>
</dbReference>
<organism evidence="2 3">
    <name type="scientific">Brucella pituitosa</name>
    <dbReference type="NCBI Taxonomy" id="571256"/>
    <lineage>
        <taxon>Bacteria</taxon>
        <taxon>Pseudomonadati</taxon>
        <taxon>Pseudomonadota</taxon>
        <taxon>Alphaproteobacteria</taxon>
        <taxon>Hyphomicrobiales</taxon>
        <taxon>Brucellaceae</taxon>
        <taxon>Brucella/Ochrobactrum group</taxon>
        <taxon>Brucella</taxon>
    </lineage>
</organism>
<accession>A0ABS3K1X4</accession>
<evidence type="ECO:0000313" key="3">
    <source>
        <dbReference type="Proteomes" id="UP000718278"/>
    </source>
</evidence>
<gene>
    <name evidence="2" type="ORF">IPV26_14705</name>
</gene>
<keyword evidence="3" id="KW-1185">Reference proteome</keyword>
<dbReference type="RefSeq" id="WP_207489290.1">
    <property type="nucleotide sequence ID" value="NZ_JADIJS010000003.1"/>
</dbReference>
<dbReference type="Gene3D" id="3.40.1620.10">
    <property type="entry name" value="YefM-like domain"/>
    <property type="match status" value="1"/>
</dbReference>
<dbReference type="SUPFAM" id="SSF143120">
    <property type="entry name" value="YefM-like"/>
    <property type="match status" value="1"/>
</dbReference>
<protein>
    <submittedName>
        <fullName evidence="2">Type II toxin-antitoxin system prevent-host-death family antitoxin</fullName>
    </submittedName>
</protein>
<dbReference type="Proteomes" id="UP000718278">
    <property type="component" value="Unassembled WGS sequence"/>
</dbReference>
<name>A0ABS3K1X4_9HYPH</name>
<comment type="caution">
    <text evidence="2">The sequence shown here is derived from an EMBL/GenBank/DDBJ whole genome shotgun (WGS) entry which is preliminary data.</text>
</comment>
<proteinExistence type="inferred from homology"/>
<dbReference type="EMBL" id="JADIJS010000003">
    <property type="protein sequence ID" value="MBO1040916.1"/>
    <property type="molecule type" value="Genomic_DNA"/>
</dbReference>
<comment type="similarity">
    <text evidence="1">Belongs to the phD/YefM antitoxin family.</text>
</comment>
<evidence type="ECO:0000256" key="1">
    <source>
        <dbReference type="ARBA" id="ARBA00009981"/>
    </source>
</evidence>
<reference evidence="2 3" key="1">
    <citation type="submission" date="2020-10" db="EMBL/GenBank/DDBJ databases">
        <title>Genomic characterization of underground lake bacteria from Wind Cave National Park: Insight into the archetypical LuxI/LuxR and identification of LuxR solos.</title>
        <authorList>
            <person name="Wengert P.C."/>
            <person name="Savka M.A."/>
        </authorList>
    </citation>
    <scope>NUCLEOTIDE SEQUENCE [LARGE SCALE GENOMIC DNA]</scope>
    <source>
        <strain evidence="2 3">SD316</strain>
    </source>
</reference>
<evidence type="ECO:0000313" key="2">
    <source>
        <dbReference type="EMBL" id="MBO1040916.1"/>
    </source>
</evidence>
<sequence length="79" mass="8788">MRSMNIREEKAGGSAQVDAVEHGETIITTKYGKPAAVIIPLDLAENIIPQKPNFAEFLMSVPTDFDINHNQTPGREFEF</sequence>